<keyword evidence="3" id="KW-1185">Reference proteome</keyword>
<evidence type="ECO:0000313" key="2">
    <source>
        <dbReference type="EMBL" id="KAK2661750.1"/>
    </source>
</evidence>
<name>A0AAE0CS94_9ROSI</name>
<organism evidence="2 3">
    <name type="scientific">Dipteronia dyeriana</name>
    <dbReference type="NCBI Taxonomy" id="168575"/>
    <lineage>
        <taxon>Eukaryota</taxon>
        <taxon>Viridiplantae</taxon>
        <taxon>Streptophyta</taxon>
        <taxon>Embryophyta</taxon>
        <taxon>Tracheophyta</taxon>
        <taxon>Spermatophyta</taxon>
        <taxon>Magnoliopsida</taxon>
        <taxon>eudicotyledons</taxon>
        <taxon>Gunneridae</taxon>
        <taxon>Pentapetalae</taxon>
        <taxon>rosids</taxon>
        <taxon>malvids</taxon>
        <taxon>Sapindales</taxon>
        <taxon>Sapindaceae</taxon>
        <taxon>Hippocastanoideae</taxon>
        <taxon>Acereae</taxon>
        <taxon>Dipteronia</taxon>
    </lineage>
</organism>
<evidence type="ECO:0000313" key="3">
    <source>
        <dbReference type="Proteomes" id="UP001280121"/>
    </source>
</evidence>
<dbReference type="EMBL" id="JANJYI010000001">
    <property type="protein sequence ID" value="KAK2661750.1"/>
    <property type="molecule type" value="Genomic_DNA"/>
</dbReference>
<feature type="region of interest" description="Disordered" evidence="1">
    <location>
        <begin position="50"/>
        <end position="69"/>
    </location>
</feature>
<evidence type="ECO:0000256" key="1">
    <source>
        <dbReference type="SAM" id="MobiDB-lite"/>
    </source>
</evidence>
<feature type="compositionally biased region" description="Acidic residues" evidence="1">
    <location>
        <begin position="53"/>
        <end position="65"/>
    </location>
</feature>
<protein>
    <submittedName>
        <fullName evidence="2">Uncharacterized protein</fullName>
    </submittedName>
</protein>
<proteinExistence type="predicted"/>
<feature type="region of interest" description="Disordered" evidence="1">
    <location>
        <begin position="88"/>
        <end position="109"/>
    </location>
</feature>
<dbReference type="Proteomes" id="UP001280121">
    <property type="component" value="Unassembled WGS sequence"/>
</dbReference>
<sequence>MPSSHRTGTLGANMVPLRFTGNDIFLRILHLIHKLFCYRARKWESTHCSRANEEEEFSDLSDTNDPENRSPLRIRMIIEIITEHGWSNKRQPNSFTKERKKEEKKLKRK</sequence>
<reference evidence="2" key="1">
    <citation type="journal article" date="2023" name="Plant J.">
        <title>Genome sequences and population genomics provide insights into the demographic history, inbreeding, and mutation load of two 'living fossil' tree species of Dipteronia.</title>
        <authorList>
            <person name="Feng Y."/>
            <person name="Comes H.P."/>
            <person name="Chen J."/>
            <person name="Zhu S."/>
            <person name="Lu R."/>
            <person name="Zhang X."/>
            <person name="Li P."/>
            <person name="Qiu J."/>
            <person name="Olsen K.M."/>
            <person name="Qiu Y."/>
        </authorList>
    </citation>
    <scope>NUCLEOTIDE SEQUENCE</scope>
    <source>
        <strain evidence="2">KIB01</strain>
    </source>
</reference>
<dbReference type="AlphaFoldDB" id="A0AAE0CS94"/>
<feature type="compositionally biased region" description="Basic and acidic residues" evidence="1">
    <location>
        <begin position="96"/>
        <end position="109"/>
    </location>
</feature>
<comment type="caution">
    <text evidence="2">The sequence shown here is derived from an EMBL/GenBank/DDBJ whole genome shotgun (WGS) entry which is preliminary data.</text>
</comment>
<gene>
    <name evidence="2" type="ORF">Ddye_000324</name>
</gene>
<accession>A0AAE0CS94</accession>